<dbReference type="InterPro" id="IPR053790">
    <property type="entry name" value="P5CR-like_CS"/>
</dbReference>
<evidence type="ECO:0000313" key="5">
    <source>
        <dbReference type="EMBL" id="MCR2834925.1"/>
    </source>
</evidence>
<dbReference type="InterPro" id="IPR036291">
    <property type="entry name" value="NAD(P)-bd_dom_sf"/>
</dbReference>
<dbReference type="PANTHER" id="PTHR11645:SF0">
    <property type="entry name" value="PYRROLINE-5-CARBOXYLATE REDUCTASE 3"/>
    <property type="match status" value="1"/>
</dbReference>
<evidence type="ECO:0000256" key="1">
    <source>
        <dbReference type="ARBA" id="ARBA00005525"/>
    </source>
</evidence>
<keyword evidence="6" id="KW-1185">Reference proteome</keyword>
<proteinExistence type="inferred from homology"/>
<dbReference type="SUPFAM" id="SSF51735">
    <property type="entry name" value="NAD(P)-binding Rossmann-fold domains"/>
    <property type="match status" value="1"/>
</dbReference>
<dbReference type="Proteomes" id="UP001206067">
    <property type="component" value="Unassembled WGS sequence"/>
</dbReference>
<dbReference type="EMBL" id="JANKHH010000007">
    <property type="protein sequence ID" value="MCR2834925.1"/>
    <property type="molecule type" value="Genomic_DNA"/>
</dbReference>
<keyword evidence="3" id="KW-0028">Amino-acid biosynthesis</keyword>
<comment type="subcellular location">
    <subcellularLocation>
        <location evidence="3">Cytoplasm</location>
    </subcellularLocation>
</comment>
<dbReference type="SUPFAM" id="SSF48179">
    <property type="entry name" value="6-phosphogluconate dehydrogenase C-terminal domain-like"/>
    <property type="match status" value="1"/>
</dbReference>
<comment type="function">
    <text evidence="3">Catalyzes the reduction of 1-pyrroline-5-carboxylate (PCA) to L-proline.</text>
</comment>
<evidence type="ECO:0000256" key="3">
    <source>
        <dbReference type="HAMAP-Rule" id="MF_01925"/>
    </source>
</evidence>
<evidence type="ECO:0000313" key="6">
    <source>
        <dbReference type="Proteomes" id="UP001206067"/>
    </source>
</evidence>
<comment type="similarity">
    <text evidence="1 3">Belongs to the pyrroline-5-carboxylate reductase family.</text>
</comment>
<dbReference type="InterPro" id="IPR029036">
    <property type="entry name" value="P5CR_dimer"/>
</dbReference>
<evidence type="ECO:0000259" key="4">
    <source>
        <dbReference type="Pfam" id="PF14748"/>
    </source>
</evidence>
<dbReference type="Gene3D" id="1.10.3730.10">
    <property type="entry name" value="ProC C-terminal domain-like"/>
    <property type="match status" value="1"/>
</dbReference>
<keyword evidence="3" id="KW-0521">NADP</keyword>
<dbReference type="Pfam" id="PF14748">
    <property type="entry name" value="P5CR_dimer"/>
    <property type="match status" value="1"/>
</dbReference>
<dbReference type="PIRSF" id="PIRSF000193">
    <property type="entry name" value="Pyrrol-5-carb_rd"/>
    <property type="match status" value="1"/>
</dbReference>
<dbReference type="PANTHER" id="PTHR11645">
    <property type="entry name" value="PYRROLINE-5-CARBOXYLATE REDUCTASE"/>
    <property type="match status" value="1"/>
</dbReference>
<reference evidence="5 6" key="1">
    <citation type="submission" date="2022-08" db="EMBL/GenBank/DDBJ databases">
        <title>Polyphasic taxonomy analysis of Qipengyuania sp.RS5-5.</title>
        <authorList>
            <person name="Xamxidin M."/>
            <person name="Wu M."/>
        </authorList>
    </citation>
    <scope>NUCLEOTIDE SEQUENCE [LARGE SCALE GENOMIC DNA]</scope>
    <source>
        <strain evidence="5 6">RS5-5</strain>
    </source>
</reference>
<comment type="catalytic activity">
    <reaction evidence="3">
        <text>L-proline + NADP(+) = (S)-1-pyrroline-5-carboxylate + NADPH + 2 H(+)</text>
        <dbReference type="Rhea" id="RHEA:14109"/>
        <dbReference type="ChEBI" id="CHEBI:15378"/>
        <dbReference type="ChEBI" id="CHEBI:17388"/>
        <dbReference type="ChEBI" id="CHEBI:57783"/>
        <dbReference type="ChEBI" id="CHEBI:58349"/>
        <dbReference type="ChEBI" id="CHEBI:60039"/>
        <dbReference type="EC" id="1.5.1.2"/>
    </reaction>
</comment>
<accession>A0ABT1XTE6</accession>
<sequence>MERILAFEKILIVGFGTMTGAMVDGWLAAGSPASQFEVYHPRKTEVDHGLKVHNHFPGTQFDAILLGIKPYIIDEIAADLEPLAGPRTVILSVLAGVELESLARRFPRARGVVRFMPNLASALGKSPNALISRGLDAEGCGSVTALAEEIGTAEWLDDESQFDLATALAGSGPGFVYRFIDALAAGAGELGLPADQAQRLAVAMVEGAAALAAASPHPPQELARRVASPGGMTQKGLDVLDADGALDTLVTRCLRAARDRGQEMAAEAREKH</sequence>
<protein>
    <recommendedName>
        <fullName evidence="3">Pyrroline-5-carboxylate reductase</fullName>
        <shortName evidence="3">P5C reductase</shortName>
        <shortName evidence="3">P5CR</shortName>
        <ecNumber evidence="3">1.5.1.2</ecNumber>
    </recommendedName>
    <alternativeName>
        <fullName evidence="3">PCA reductase</fullName>
    </alternativeName>
</protein>
<comment type="pathway">
    <text evidence="3">Amino-acid biosynthesis; L-proline biosynthesis; L-proline from L-glutamate 5-semialdehyde: step 1/1.</text>
</comment>
<feature type="domain" description="Pyrroline-5-carboxylate reductase dimerisation" evidence="4">
    <location>
        <begin position="159"/>
        <end position="264"/>
    </location>
</feature>
<dbReference type="PROSITE" id="PS00521">
    <property type="entry name" value="P5CR"/>
    <property type="match status" value="1"/>
</dbReference>
<dbReference type="EC" id="1.5.1.2" evidence="3"/>
<evidence type="ECO:0000256" key="2">
    <source>
        <dbReference type="ARBA" id="ARBA00023002"/>
    </source>
</evidence>
<dbReference type="InterPro" id="IPR008927">
    <property type="entry name" value="6-PGluconate_DH-like_C_sf"/>
</dbReference>
<keyword evidence="3" id="KW-0963">Cytoplasm</keyword>
<dbReference type="InterPro" id="IPR000304">
    <property type="entry name" value="Pyrroline-COOH_reductase"/>
</dbReference>
<name>A0ABT1XTE6_9SPHN</name>
<dbReference type="Gene3D" id="3.40.50.720">
    <property type="entry name" value="NAD(P)-binding Rossmann-like Domain"/>
    <property type="match status" value="1"/>
</dbReference>
<dbReference type="HAMAP" id="MF_01925">
    <property type="entry name" value="P5C_reductase"/>
    <property type="match status" value="1"/>
</dbReference>
<keyword evidence="3" id="KW-0641">Proline biosynthesis</keyword>
<organism evidence="5 6">
    <name type="scientific">Parerythrobacter lacustris</name>
    <dbReference type="NCBI Taxonomy" id="2969984"/>
    <lineage>
        <taxon>Bacteria</taxon>
        <taxon>Pseudomonadati</taxon>
        <taxon>Pseudomonadota</taxon>
        <taxon>Alphaproteobacteria</taxon>
        <taxon>Sphingomonadales</taxon>
        <taxon>Erythrobacteraceae</taxon>
        <taxon>Parerythrobacter</taxon>
    </lineage>
</organism>
<keyword evidence="2 3" id="KW-0560">Oxidoreductase</keyword>
<comment type="catalytic activity">
    <reaction evidence="3">
        <text>L-proline + NAD(+) = (S)-1-pyrroline-5-carboxylate + NADH + 2 H(+)</text>
        <dbReference type="Rhea" id="RHEA:14105"/>
        <dbReference type="ChEBI" id="CHEBI:15378"/>
        <dbReference type="ChEBI" id="CHEBI:17388"/>
        <dbReference type="ChEBI" id="CHEBI:57540"/>
        <dbReference type="ChEBI" id="CHEBI:57945"/>
        <dbReference type="ChEBI" id="CHEBI:60039"/>
        <dbReference type="EC" id="1.5.1.2"/>
    </reaction>
</comment>
<gene>
    <name evidence="3" type="primary">proC</name>
    <name evidence="5" type="ORF">NSO95_13320</name>
</gene>
<comment type="caution">
    <text evidence="5">The sequence shown here is derived from an EMBL/GenBank/DDBJ whole genome shotgun (WGS) entry which is preliminary data.</text>
</comment>